<gene>
    <name evidence="1" type="ORF">SAMN05421677_102264</name>
</gene>
<dbReference type="Gene3D" id="3.20.80.10">
    <property type="entry name" value="Regulatory factor, effector binding domain"/>
    <property type="match status" value="1"/>
</dbReference>
<dbReference type="RefSeq" id="WP_089651032.1">
    <property type="nucleotide sequence ID" value="NZ_FNIZ01000002.1"/>
</dbReference>
<dbReference type="EMBL" id="FNIZ01000002">
    <property type="protein sequence ID" value="SDO03747.1"/>
    <property type="molecule type" value="Genomic_DNA"/>
</dbReference>
<dbReference type="AlphaFoldDB" id="A0A1H0GA28"/>
<dbReference type="Proteomes" id="UP000198860">
    <property type="component" value="Unassembled WGS sequence"/>
</dbReference>
<reference evidence="2" key="1">
    <citation type="submission" date="2016-10" db="EMBL/GenBank/DDBJ databases">
        <authorList>
            <person name="Varghese N."/>
            <person name="Submissions S."/>
        </authorList>
    </citation>
    <scope>NUCLEOTIDE SEQUENCE [LARGE SCALE GENOMIC DNA]</scope>
    <source>
        <strain evidence="2">CGMCC 1.3703</strain>
    </source>
</reference>
<dbReference type="InterPro" id="IPR011256">
    <property type="entry name" value="Reg_factor_effector_dom_sf"/>
</dbReference>
<dbReference type="OrthoDB" id="2863365at2"/>
<organism evidence="1 2">
    <name type="scientific">Halobacillus aidingensis</name>
    <dbReference type="NCBI Taxonomy" id="240303"/>
    <lineage>
        <taxon>Bacteria</taxon>
        <taxon>Bacillati</taxon>
        <taxon>Bacillota</taxon>
        <taxon>Bacilli</taxon>
        <taxon>Bacillales</taxon>
        <taxon>Bacillaceae</taxon>
        <taxon>Halobacillus</taxon>
    </lineage>
</organism>
<sequence length="146" mass="16890">MITLKRTFRIVAIKGHGAFENFATEVPDFARQLLHRTREIENHANIEIALFEPKRGEDHLEGHYYVGVLVKDKPSQVPKGMEYLEVSGTYASSRGPINHVDVLYKEVGEWTYQQQLTRDWLTYIVETYHPTENGEDVEVFLPILDS</sequence>
<evidence type="ECO:0000313" key="2">
    <source>
        <dbReference type="Proteomes" id="UP000198860"/>
    </source>
</evidence>
<accession>A0A1H0GA28</accession>
<keyword evidence="2" id="KW-1185">Reference proteome</keyword>
<proteinExistence type="predicted"/>
<evidence type="ECO:0008006" key="3">
    <source>
        <dbReference type="Google" id="ProtNLM"/>
    </source>
</evidence>
<protein>
    <recommendedName>
        <fullName evidence="3">AraC family transcriptional regulator</fullName>
    </recommendedName>
</protein>
<name>A0A1H0GA28_HALAD</name>
<dbReference type="STRING" id="240303.SAMN05421677_102264"/>
<evidence type="ECO:0000313" key="1">
    <source>
        <dbReference type="EMBL" id="SDO03747.1"/>
    </source>
</evidence>